<evidence type="ECO:0000256" key="5">
    <source>
        <dbReference type="ARBA" id="ARBA00022519"/>
    </source>
</evidence>
<dbReference type="InterPro" id="IPR018076">
    <property type="entry name" value="T2SS_GspF_dom"/>
</dbReference>
<keyword evidence="13" id="KW-1185">Reference proteome</keyword>
<evidence type="ECO:0000256" key="9">
    <source>
        <dbReference type="RuleBase" id="RU003923"/>
    </source>
</evidence>
<dbReference type="PANTHER" id="PTHR30012">
    <property type="entry name" value="GENERAL SECRETION PATHWAY PROTEIN"/>
    <property type="match status" value="1"/>
</dbReference>
<evidence type="ECO:0000256" key="10">
    <source>
        <dbReference type="SAM" id="Phobius"/>
    </source>
</evidence>
<dbReference type="InterPro" id="IPR042094">
    <property type="entry name" value="T2SS_GspF_sf"/>
</dbReference>
<evidence type="ECO:0000256" key="2">
    <source>
        <dbReference type="ARBA" id="ARBA00005745"/>
    </source>
</evidence>
<keyword evidence="7 10" id="KW-1133">Transmembrane helix</keyword>
<comment type="similarity">
    <text evidence="2 9">Belongs to the GSP F family.</text>
</comment>
<organism evidence="12 13">
    <name type="scientific">Pantoea eucrina</name>
    <dbReference type="NCBI Taxonomy" id="472693"/>
    <lineage>
        <taxon>Bacteria</taxon>
        <taxon>Pseudomonadati</taxon>
        <taxon>Pseudomonadota</taxon>
        <taxon>Gammaproteobacteria</taxon>
        <taxon>Enterobacterales</taxon>
        <taxon>Erwiniaceae</taxon>
        <taxon>Pantoea</taxon>
    </lineage>
</organism>
<dbReference type="PRINTS" id="PR00812">
    <property type="entry name" value="BCTERIALGSPF"/>
</dbReference>
<evidence type="ECO:0000256" key="1">
    <source>
        <dbReference type="ARBA" id="ARBA00004429"/>
    </source>
</evidence>
<feature type="domain" description="Type II secretion system protein GspF" evidence="11">
    <location>
        <begin position="277"/>
        <end position="391"/>
    </location>
</feature>
<dbReference type="EMBL" id="JAFCXS010000007">
    <property type="protein sequence ID" value="MBM0747951.1"/>
    <property type="molecule type" value="Genomic_DNA"/>
</dbReference>
<name>A0ABS1Z6D2_9GAMM</name>
<keyword evidence="4" id="KW-1003">Cell membrane</keyword>
<evidence type="ECO:0000259" key="11">
    <source>
        <dbReference type="Pfam" id="PF00482"/>
    </source>
</evidence>
<dbReference type="PANTHER" id="PTHR30012:SF7">
    <property type="entry name" value="PROTEIN TRANSPORT PROTEIN HOFC HOMOLOG"/>
    <property type="match status" value="1"/>
</dbReference>
<keyword evidence="8 10" id="KW-0472">Membrane</keyword>
<dbReference type="GeneID" id="84690285"/>
<feature type="transmembrane region" description="Helical" evidence="10">
    <location>
        <begin position="219"/>
        <end position="237"/>
    </location>
</feature>
<evidence type="ECO:0000256" key="8">
    <source>
        <dbReference type="ARBA" id="ARBA00023136"/>
    </source>
</evidence>
<feature type="transmembrane region" description="Helical" evidence="10">
    <location>
        <begin position="372"/>
        <end position="392"/>
    </location>
</feature>
<dbReference type="InterPro" id="IPR003004">
    <property type="entry name" value="GspF/PilC"/>
</dbReference>
<evidence type="ECO:0000256" key="6">
    <source>
        <dbReference type="ARBA" id="ARBA00022692"/>
    </source>
</evidence>
<dbReference type="Pfam" id="PF00482">
    <property type="entry name" value="T2SSF"/>
    <property type="match status" value="2"/>
</dbReference>
<keyword evidence="6 9" id="KW-0812">Transmembrane</keyword>
<comment type="caution">
    <text evidence="12">The sequence shown here is derived from an EMBL/GenBank/DDBJ whole genome shotgun (WGS) entry which is preliminary data.</text>
</comment>
<accession>A0ABS1Z6D2</accession>
<dbReference type="NCBIfam" id="NF007861">
    <property type="entry name" value="PRK10573.1"/>
    <property type="match status" value="1"/>
</dbReference>
<dbReference type="Proteomes" id="UP000809137">
    <property type="component" value="Unassembled WGS sequence"/>
</dbReference>
<comment type="subcellular location">
    <subcellularLocation>
        <location evidence="1 9">Cell inner membrane</location>
        <topology evidence="1 9">Multi-pass membrane protein</topology>
    </subcellularLocation>
</comment>
<evidence type="ECO:0000256" key="7">
    <source>
        <dbReference type="ARBA" id="ARBA00022989"/>
    </source>
</evidence>
<evidence type="ECO:0000256" key="3">
    <source>
        <dbReference type="ARBA" id="ARBA00022448"/>
    </source>
</evidence>
<sequence>MAKLYHYRWQALDTMGELQAGESLLRDRAALLNQLADRGMLIVSWQRGRCWRRRDWKWQQKIELMHQLATLLKAGLPLAESLMLLAQGHPHAGWRVVLAGLQQQVLAGEAFSQALRTWPDLFPPLFSALMQVGETTGQLDSCCLRLAQQQAKQRLLLRQKVGKALRYPLFILLVALAVSAGMLLFVLPEFTAVYASFDAPLPAFTAGVVALSEGMRQTALPLLLIAAGCAIAARQIVRRSARWQRCLQHFILRLPLIAPLWRGAQLSQIYAILQLTQQAGLTLLHSLQTVEMTLTARLWREAIVQLQAHIAAGAPLHQALQQHTLFTPLCAQLTGAGEEAGALDIMLSRLAEWHETETSNRAEALAAALEPAMMLVIGAIVGTLVIAMYLPVFGLGEVIR</sequence>
<evidence type="ECO:0000313" key="13">
    <source>
        <dbReference type="Proteomes" id="UP000809137"/>
    </source>
</evidence>
<evidence type="ECO:0000313" key="12">
    <source>
        <dbReference type="EMBL" id="MBM0747951.1"/>
    </source>
</evidence>
<keyword evidence="3 9" id="KW-0813">Transport</keyword>
<feature type="transmembrane region" description="Helical" evidence="10">
    <location>
        <begin position="164"/>
        <end position="187"/>
    </location>
</feature>
<proteinExistence type="inferred from homology"/>
<dbReference type="PROSITE" id="PS00874">
    <property type="entry name" value="T2SP_F"/>
    <property type="match status" value="1"/>
</dbReference>
<dbReference type="Gene3D" id="1.20.81.30">
    <property type="entry name" value="Type II secretion system (T2SS), domain F"/>
    <property type="match status" value="2"/>
</dbReference>
<keyword evidence="5" id="KW-0997">Cell inner membrane</keyword>
<protein>
    <submittedName>
        <fullName evidence="12">Protein transport protein HofC</fullName>
    </submittedName>
</protein>
<feature type="domain" description="Type II secretion system protein GspF" evidence="11">
    <location>
        <begin position="65"/>
        <end position="188"/>
    </location>
</feature>
<dbReference type="RefSeq" id="WP_039382608.1">
    <property type="nucleotide sequence ID" value="NZ_CP083448.1"/>
</dbReference>
<gene>
    <name evidence="12" type="primary">hofC</name>
    <name evidence="12" type="ORF">JJB79_11050</name>
</gene>
<dbReference type="InterPro" id="IPR001992">
    <property type="entry name" value="T2SS_GspF/T4SS_PilC_CS"/>
</dbReference>
<reference evidence="12 13" key="1">
    <citation type="submission" date="2021-01" db="EMBL/GenBank/DDBJ databases">
        <title>Complete genome sequence of Pantoea eucrina OB49, a heavy metal tolerant bacterium with PGPR potential isolated from wheat in Algeria.</title>
        <authorList>
            <person name="Lekired A."/>
            <person name="Ouzari I.H."/>
        </authorList>
    </citation>
    <scope>NUCLEOTIDE SEQUENCE [LARGE SCALE GENOMIC DNA]</scope>
    <source>
        <strain evidence="12 13">OB49</strain>
    </source>
</reference>
<evidence type="ECO:0000256" key="4">
    <source>
        <dbReference type="ARBA" id="ARBA00022475"/>
    </source>
</evidence>